<dbReference type="EMBL" id="JACRUN010000007">
    <property type="protein sequence ID" value="MBC5835540.1"/>
    <property type="molecule type" value="Genomic_DNA"/>
</dbReference>
<protein>
    <submittedName>
        <fullName evidence="3">Beta-lactamase family protein</fullName>
    </submittedName>
</protein>
<keyword evidence="4" id="KW-1185">Reference proteome</keyword>
<dbReference type="Pfam" id="PF00144">
    <property type="entry name" value="Beta-lactamase"/>
    <property type="match status" value="1"/>
</dbReference>
<proteinExistence type="predicted"/>
<dbReference type="Gene3D" id="3.40.710.10">
    <property type="entry name" value="DD-peptidase/beta-lactamase superfamily"/>
    <property type="match status" value="1"/>
</dbReference>
<feature type="domain" description="Beta-lactamase-related" evidence="2">
    <location>
        <begin position="47"/>
        <end position="364"/>
    </location>
</feature>
<dbReference type="SUPFAM" id="SSF56601">
    <property type="entry name" value="beta-lactamase/transpeptidase-like"/>
    <property type="match status" value="1"/>
</dbReference>
<dbReference type="InterPro" id="IPR050491">
    <property type="entry name" value="AmpC-like"/>
</dbReference>
<accession>A0ABR7J0G6</accession>
<dbReference type="Proteomes" id="UP000605990">
    <property type="component" value="Unassembled WGS sequence"/>
</dbReference>
<evidence type="ECO:0000256" key="1">
    <source>
        <dbReference type="SAM" id="SignalP"/>
    </source>
</evidence>
<reference evidence="3 4" key="1">
    <citation type="submission" date="2020-08" db="EMBL/GenBank/DDBJ databases">
        <title>Description of novel Flavobacterium F-408 isolate.</title>
        <authorList>
            <person name="Saticioglu I.B."/>
            <person name="Duman M."/>
            <person name="Altun S."/>
        </authorList>
    </citation>
    <scope>NUCLEOTIDE SEQUENCE [LARGE SCALE GENOMIC DNA]</scope>
    <source>
        <strain evidence="3 4">F-408</strain>
    </source>
</reference>
<comment type="caution">
    <text evidence="3">The sequence shown here is derived from an EMBL/GenBank/DDBJ whole genome shotgun (WGS) entry which is preliminary data.</text>
</comment>
<gene>
    <name evidence="3" type="ORF">H8R27_11650</name>
</gene>
<dbReference type="PANTHER" id="PTHR46825:SF9">
    <property type="entry name" value="BETA-LACTAMASE-RELATED DOMAIN-CONTAINING PROTEIN"/>
    <property type="match status" value="1"/>
</dbReference>
<name>A0ABR7J0G6_9FLAO</name>
<sequence length="509" mass="57498">MKNTLIKKQKITKCFAIAAIALISISSNAQKLDSKKINGFIEKTMESCSSLPGLGVAIVKDGKPILVKGYGYSNFSKSEKVKDYTSFYIASTTKSFTGLLALILESEGKINLDKSLTNYKPFKNLKNNAIFENITIRELLNHTSGIENGYITWREAYTGDKSLETLTMLLEEKTTVRTEGKTFSYDNLGYNIFTLLLKAEYGLDWQVLLKEKIFTPLQMDKTSAYISDAYKSKWKLAIPYKFAYNDSVKYVEEIIKTDNMMHSAGGMISSVKDAGNWLSFFQNKGKFNGKQVVSEKIIENALFATAKTDRERELIKDTGYGIGWRSATYKGNQIEYHTGGYPGSYSKVAMMRQNNLGIAVFANESLLGERIAFLIEEFIYDYYLEGAQFDEQVYYKKLDKLVSEIPAMQSGFANHVKKNNERPWKLSLEKKLYCGTFFNSFAGTIKIEQNSNGLIVKMGDISTIATAFKDENTIRVQFANNGSVLSFKINNNQVVSLSFEDDIFEKVQL</sequence>
<evidence type="ECO:0000313" key="3">
    <source>
        <dbReference type="EMBL" id="MBC5835540.1"/>
    </source>
</evidence>
<evidence type="ECO:0000259" key="2">
    <source>
        <dbReference type="Pfam" id="PF00144"/>
    </source>
</evidence>
<dbReference type="InterPro" id="IPR012338">
    <property type="entry name" value="Beta-lactam/transpept-like"/>
</dbReference>
<dbReference type="PANTHER" id="PTHR46825">
    <property type="entry name" value="D-ALANYL-D-ALANINE-CARBOXYPEPTIDASE/ENDOPEPTIDASE AMPH"/>
    <property type="match status" value="1"/>
</dbReference>
<dbReference type="RefSeq" id="WP_166129823.1">
    <property type="nucleotide sequence ID" value="NZ_JAANOQ010000007.1"/>
</dbReference>
<dbReference type="InterPro" id="IPR001466">
    <property type="entry name" value="Beta-lactam-related"/>
</dbReference>
<feature type="chain" id="PRO_5045792844" evidence="1">
    <location>
        <begin position="30"/>
        <end position="509"/>
    </location>
</feature>
<evidence type="ECO:0000313" key="4">
    <source>
        <dbReference type="Proteomes" id="UP000605990"/>
    </source>
</evidence>
<organism evidence="3 4">
    <name type="scientific">Flavobacterium bernardetii</name>
    <dbReference type="NCBI Taxonomy" id="2813823"/>
    <lineage>
        <taxon>Bacteria</taxon>
        <taxon>Pseudomonadati</taxon>
        <taxon>Bacteroidota</taxon>
        <taxon>Flavobacteriia</taxon>
        <taxon>Flavobacteriales</taxon>
        <taxon>Flavobacteriaceae</taxon>
        <taxon>Flavobacterium</taxon>
    </lineage>
</organism>
<keyword evidence="1" id="KW-0732">Signal</keyword>
<feature type="signal peptide" evidence="1">
    <location>
        <begin position="1"/>
        <end position="29"/>
    </location>
</feature>